<evidence type="ECO:0000313" key="3">
    <source>
        <dbReference type="Proteomes" id="UP000039324"/>
    </source>
</evidence>
<keyword evidence="2" id="KW-0496">Mitochondrion</keyword>
<name>A0A0G4IQY3_PLABS</name>
<accession>A0A0G4IQY3</accession>
<dbReference type="EMBL" id="CDSF01000079">
    <property type="protein sequence ID" value="CEO97546.1"/>
    <property type="molecule type" value="Genomic_DNA"/>
</dbReference>
<dbReference type="Proteomes" id="UP000039324">
    <property type="component" value="Unassembled WGS sequence"/>
</dbReference>
<evidence type="ECO:0000313" key="4">
    <source>
        <dbReference type="Proteomes" id="UP000290189"/>
    </source>
</evidence>
<proteinExistence type="predicted"/>
<organism evidence="1 3">
    <name type="scientific">Plasmodiophora brassicae</name>
    <name type="common">Clubroot disease agent</name>
    <dbReference type="NCBI Taxonomy" id="37360"/>
    <lineage>
        <taxon>Eukaryota</taxon>
        <taxon>Sar</taxon>
        <taxon>Rhizaria</taxon>
        <taxon>Endomyxa</taxon>
        <taxon>Phytomyxea</taxon>
        <taxon>Plasmodiophorida</taxon>
        <taxon>Plasmodiophoridae</taxon>
        <taxon>Plasmodiophora</taxon>
    </lineage>
</organism>
<dbReference type="Proteomes" id="UP000290189">
    <property type="component" value="Unassembled WGS sequence"/>
</dbReference>
<gene>
    <name evidence="1" type="ORF">PBRA_000891</name>
    <name evidence="2" type="ORF">PLBR_LOCUS5066</name>
</gene>
<evidence type="ECO:0000313" key="2">
    <source>
        <dbReference type="EMBL" id="SPQ97851.1"/>
    </source>
</evidence>
<reference evidence="1 3" key="1">
    <citation type="submission" date="2015-02" db="EMBL/GenBank/DDBJ databases">
        <authorList>
            <person name="Chooi Y.-H."/>
        </authorList>
    </citation>
    <scope>NUCLEOTIDE SEQUENCE [LARGE SCALE GENOMIC DNA]</scope>
    <source>
        <strain evidence="1">E3</strain>
    </source>
</reference>
<sequence>MWFSYWEERLGSDCLRCRQVLDTASLAGFGREMVIRIGNQIQETWMASQVGAVETTLADPDRPSCASTVPASLSHRLERLEAQQREILRGLAAIRAAQDQRNEGSASATTACTLPSGPVALSSATTAGTLPSGPEALSWTSTFPEELLSLAKVPVRKIFFAAHTTGLMTAADVPEEQRKRAGRVRSKCSTLLMPLMNHFAPKPVAPRPTQDASAHDVVQWRLKLTRIALASETKAKAWIEESSGRQVHSAGA</sequence>
<keyword evidence="3" id="KW-1185">Reference proteome</keyword>
<evidence type="ECO:0000313" key="1">
    <source>
        <dbReference type="EMBL" id="CEO97546.1"/>
    </source>
</evidence>
<protein>
    <submittedName>
        <fullName evidence="1">Uncharacterized protein</fullName>
    </submittedName>
</protein>
<dbReference type="AlphaFoldDB" id="A0A0G4IQY3"/>
<geneLocation type="mitochondrion" evidence="2"/>
<dbReference type="EMBL" id="OVEO01000008">
    <property type="protein sequence ID" value="SPQ97851.1"/>
    <property type="molecule type" value="Genomic_DNA"/>
</dbReference>
<reference evidence="2 4" key="2">
    <citation type="submission" date="2018-03" db="EMBL/GenBank/DDBJ databases">
        <authorList>
            <person name="Fogelqvist J."/>
        </authorList>
    </citation>
    <scope>NUCLEOTIDE SEQUENCE [LARGE SCALE GENOMIC DNA]</scope>
</reference>